<dbReference type="AlphaFoldDB" id="A0A0S4TJS0"/>
<accession>A0A0S4TJS0</accession>
<evidence type="ECO:0000313" key="2">
    <source>
        <dbReference type="EMBL" id="CUV07597.1"/>
    </source>
</evidence>
<dbReference type="Proteomes" id="UP000199752">
    <property type="component" value="Chromosome 8"/>
</dbReference>
<dbReference type="EMBL" id="LN877954">
    <property type="protein sequence ID" value="CUV07597.1"/>
    <property type="molecule type" value="Genomic_DNA"/>
</dbReference>
<dbReference type="OrthoDB" id="342190at2759"/>
<dbReference type="VEuPathDB" id="CryptoDB:CHUDEA8_new_03"/>
<sequence length="156" mass="17876">MLGRGEDNVNDGDSSSMEDSVNGLVEDELAEMILLQEVYDLGLEKKKIRVAGIVKFVDLIEQEIAIFYESRSLRVSLRNLKKPRIQSIEKGSKVEVIGYIINQEDFNTCKLEESKIEGNLVMIAQVIRNIDETNLYFHQLSIILRRKILNSVNIIY</sequence>
<proteinExistence type="predicted"/>
<organism evidence="2">
    <name type="scientific">Cryptosporidium hominis</name>
    <dbReference type="NCBI Taxonomy" id="237895"/>
    <lineage>
        <taxon>Eukaryota</taxon>
        <taxon>Sar</taxon>
        <taxon>Alveolata</taxon>
        <taxon>Apicomplexa</taxon>
        <taxon>Conoidasida</taxon>
        <taxon>Coccidia</taxon>
        <taxon>Eucoccidiorida</taxon>
        <taxon>Eimeriorina</taxon>
        <taxon>Cryptosporidiidae</taxon>
        <taxon>Cryptosporidium</taxon>
    </lineage>
</organism>
<dbReference type="InterPro" id="IPR012340">
    <property type="entry name" value="NA-bd_OB-fold"/>
</dbReference>
<protein>
    <recommendedName>
        <fullName evidence="3">OB domain-containing protein</fullName>
    </recommendedName>
</protein>
<evidence type="ECO:0008006" key="3">
    <source>
        <dbReference type="Google" id="ProtNLM"/>
    </source>
</evidence>
<dbReference type="InterPro" id="IPR029146">
    <property type="entry name" value="Ten1_animal_plant"/>
</dbReference>
<dbReference type="VEuPathDB" id="CryptoDB:Chro.80064"/>
<dbReference type="VEuPathDB" id="CryptoDB:GY17_00002795"/>
<dbReference type="Gene3D" id="2.40.50.140">
    <property type="entry name" value="Nucleic acid-binding proteins"/>
    <property type="match status" value="1"/>
</dbReference>
<dbReference type="VEuPathDB" id="CryptoDB:ChTU502y2012_409g0300"/>
<name>A0A0S4TJS0_CRYHO</name>
<dbReference type="Pfam" id="PF15490">
    <property type="entry name" value="Ten1_2"/>
    <property type="match status" value="1"/>
</dbReference>
<evidence type="ECO:0000256" key="1">
    <source>
        <dbReference type="SAM" id="MobiDB-lite"/>
    </source>
</evidence>
<gene>
    <name evidence="2" type="ORF">CHUDEA8_new_03</name>
</gene>
<reference evidence="2" key="1">
    <citation type="submission" date="2015-08" db="EMBL/GenBank/DDBJ databases">
        <authorList>
            <person name="Babu N.S."/>
            <person name="Beckwith C.J."/>
            <person name="Beseler K.G."/>
            <person name="Brison A."/>
            <person name="Carone J.V."/>
            <person name="Caskin T.P."/>
            <person name="Diamond M."/>
            <person name="Durham M.E."/>
            <person name="Foxe J.M."/>
            <person name="Go M."/>
            <person name="Henderson B.A."/>
            <person name="Jones I.B."/>
            <person name="McGettigan J.A."/>
            <person name="Micheletti S.J."/>
            <person name="Nasrallah M.E."/>
            <person name="Ortiz D."/>
            <person name="Piller C.R."/>
            <person name="Privatt S.R."/>
            <person name="Schneider S.L."/>
            <person name="Sharp S."/>
            <person name="Smith T.C."/>
            <person name="Stanton J.D."/>
            <person name="Ullery H.E."/>
            <person name="Wilson R.J."/>
            <person name="Serrano M.G."/>
            <person name="Buck G."/>
            <person name="Lee V."/>
            <person name="Wang Y."/>
            <person name="Carvalho R."/>
            <person name="Voegtly L."/>
            <person name="Shi R."/>
            <person name="Duckworth R."/>
            <person name="Johnson A."/>
            <person name="Loviza R."/>
            <person name="Walstead R."/>
            <person name="Shah Z."/>
            <person name="Kiflezghi M."/>
            <person name="Wade K."/>
            <person name="Ball S.L."/>
            <person name="Bradley K.W."/>
            <person name="Asai D.J."/>
            <person name="Bowman C.A."/>
            <person name="Russell D.A."/>
            <person name="Pope W.H."/>
            <person name="Jacobs-Sera D."/>
            <person name="Hendrix R.W."/>
            <person name="Hatfull G.F."/>
        </authorList>
    </citation>
    <scope>NUCLEOTIDE SEQUENCE [LARGE SCALE GENOMIC DNA]</scope>
</reference>
<feature type="region of interest" description="Disordered" evidence="1">
    <location>
        <begin position="1"/>
        <end position="20"/>
    </location>
</feature>
<dbReference type="GO" id="GO:0003697">
    <property type="term" value="F:single-stranded DNA binding"/>
    <property type="evidence" value="ECO:0007669"/>
    <property type="project" value="InterPro"/>
</dbReference>
<dbReference type="GO" id="GO:1990879">
    <property type="term" value="C:CST complex"/>
    <property type="evidence" value="ECO:0007669"/>
    <property type="project" value="InterPro"/>
</dbReference>